<dbReference type="PANTHER" id="PTHR47990">
    <property type="entry name" value="2-OXOGLUTARATE (2OG) AND FE(II)-DEPENDENT OXYGENASE SUPERFAMILY PROTEIN-RELATED"/>
    <property type="match status" value="1"/>
</dbReference>
<evidence type="ECO:0000313" key="4">
    <source>
        <dbReference type="EMBL" id="PSS22963.1"/>
    </source>
</evidence>
<comment type="similarity">
    <text evidence="1 2">Belongs to the iron/ascorbate-dependent oxidoreductase family.</text>
</comment>
<dbReference type="PROSITE" id="PS51471">
    <property type="entry name" value="FE2OG_OXY"/>
    <property type="match status" value="1"/>
</dbReference>
<sequence length="329" mass="36759">MAIATQIPNTVQYPGEQAPICALETIDFSRLLSQEPEELEKLLQCCQTQGFFYFDLQGLDGRRILHDEQQLLQVMREFFSQTAETKMEIGLPSQSHGFEPVGNHAGVLENTKDGYEILKVSRDELASLSPSLPSVLKDDVKLFEGFVAGANIITKTMLACLSNALGLRGSDRFETFHRNDHKSNSTLAMFRYIPSDLTCKCVGHQKHTDIGSLTLLFSEQWGLQVMPPGSSSWEFVAPRPGHAVINVGDSLRFASGHSLQSCIHQVVPMDVAEDRYSIAYFLRPESEKVFKDSGGRWVTASQWHDEKYEIFKQPHSEQAANSILTGGME</sequence>
<dbReference type="GO" id="GO:0044283">
    <property type="term" value="P:small molecule biosynthetic process"/>
    <property type="evidence" value="ECO:0007669"/>
    <property type="project" value="UniProtKB-ARBA"/>
</dbReference>
<dbReference type="GO" id="GO:0046872">
    <property type="term" value="F:metal ion binding"/>
    <property type="evidence" value="ECO:0007669"/>
    <property type="project" value="UniProtKB-KW"/>
</dbReference>
<reference evidence="4 5" key="1">
    <citation type="journal article" date="2018" name="New Phytol.">
        <title>Comparative genomics and transcriptomics depict ericoid mycorrhizal fungi as versatile saprotrophs and plant mutualists.</title>
        <authorList>
            <person name="Martino E."/>
            <person name="Morin E."/>
            <person name="Grelet G.A."/>
            <person name="Kuo A."/>
            <person name="Kohler A."/>
            <person name="Daghino S."/>
            <person name="Barry K.W."/>
            <person name="Cichocki N."/>
            <person name="Clum A."/>
            <person name="Dockter R.B."/>
            <person name="Hainaut M."/>
            <person name="Kuo R.C."/>
            <person name="LaButti K."/>
            <person name="Lindahl B.D."/>
            <person name="Lindquist E.A."/>
            <person name="Lipzen A."/>
            <person name="Khouja H.R."/>
            <person name="Magnuson J."/>
            <person name="Murat C."/>
            <person name="Ohm R.A."/>
            <person name="Singer S.W."/>
            <person name="Spatafora J.W."/>
            <person name="Wang M."/>
            <person name="Veneault-Fourrey C."/>
            <person name="Henrissat B."/>
            <person name="Grigoriev I.V."/>
            <person name="Martin F.M."/>
            <person name="Perotto S."/>
        </authorList>
    </citation>
    <scope>NUCLEOTIDE SEQUENCE [LARGE SCALE GENOMIC DNA]</scope>
    <source>
        <strain evidence="4 5">ATCC 22711</strain>
    </source>
</reference>
<organism evidence="4 5">
    <name type="scientific">Amorphotheca resinae ATCC 22711</name>
    <dbReference type="NCBI Taxonomy" id="857342"/>
    <lineage>
        <taxon>Eukaryota</taxon>
        <taxon>Fungi</taxon>
        <taxon>Dikarya</taxon>
        <taxon>Ascomycota</taxon>
        <taxon>Pezizomycotina</taxon>
        <taxon>Leotiomycetes</taxon>
        <taxon>Helotiales</taxon>
        <taxon>Amorphothecaceae</taxon>
        <taxon>Amorphotheca</taxon>
    </lineage>
</organism>
<dbReference type="InterPro" id="IPR027443">
    <property type="entry name" value="IPNS-like_sf"/>
</dbReference>
<dbReference type="InterPro" id="IPR026992">
    <property type="entry name" value="DIOX_N"/>
</dbReference>
<name>A0A2T3B7X6_AMORE</name>
<dbReference type="InterPro" id="IPR005123">
    <property type="entry name" value="Oxoglu/Fe-dep_dioxygenase_dom"/>
</dbReference>
<dbReference type="Proteomes" id="UP000241818">
    <property type="component" value="Unassembled WGS sequence"/>
</dbReference>
<dbReference type="EMBL" id="KZ679008">
    <property type="protein sequence ID" value="PSS22963.1"/>
    <property type="molecule type" value="Genomic_DNA"/>
</dbReference>
<proteinExistence type="inferred from homology"/>
<dbReference type="AlphaFoldDB" id="A0A2T3B7X6"/>
<keyword evidence="2" id="KW-0479">Metal-binding</keyword>
<evidence type="ECO:0000256" key="2">
    <source>
        <dbReference type="RuleBase" id="RU003682"/>
    </source>
</evidence>
<dbReference type="STRING" id="857342.A0A2T3B7X6"/>
<evidence type="ECO:0000256" key="1">
    <source>
        <dbReference type="ARBA" id="ARBA00008056"/>
    </source>
</evidence>
<feature type="domain" description="Fe2OG dioxygenase" evidence="3">
    <location>
        <begin position="182"/>
        <end position="284"/>
    </location>
</feature>
<dbReference type="InParanoid" id="A0A2T3B7X6"/>
<dbReference type="SUPFAM" id="SSF51197">
    <property type="entry name" value="Clavaminate synthase-like"/>
    <property type="match status" value="1"/>
</dbReference>
<dbReference type="InterPro" id="IPR044861">
    <property type="entry name" value="IPNS-like_FE2OG_OXY"/>
</dbReference>
<dbReference type="Gene3D" id="2.60.120.330">
    <property type="entry name" value="B-lactam Antibiotic, Isopenicillin N Synthase, Chain"/>
    <property type="match status" value="1"/>
</dbReference>
<protein>
    <recommendedName>
        <fullName evidence="3">Fe2OG dioxygenase domain-containing protein</fullName>
    </recommendedName>
</protein>
<dbReference type="InterPro" id="IPR050231">
    <property type="entry name" value="Iron_ascorbate_oxido_reductase"/>
</dbReference>
<keyword evidence="2" id="KW-0408">Iron</keyword>
<evidence type="ECO:0000259" key="3">
    <source>
        <dbReference type="PROSITE" id="PS51471"/>
    </source>
</evidence>
<keyword evidence="5" id="KW-1185">Reference proteome</keyword>
<gene>
    <name evidence="4" type="ORF">M430DRAFT_64651</name>
</gene>
<accession>A0A2T3B7X6</accession>
<evidence type="ECO:0000313" key="5">
    <source>
        <dbReference type="Proteomes" id="UP000241818"/>
    </source>
</evidence>
<dbReference type="Pfam" id="PF03171">
    <property type="entry name" value="2OG-FeII_Oxy"/>
    <property type="match status" value="1"/>
</dbReference>
<dbReference type="GeneID" id="36577202"/>
<dbReference type="OrthoDB" id="288590at2759"/>
<keyword evidence="2" id="KW-0560">Oxidoreductase</keyword>
<dbReference type="RefSeq" id="XP_024723009.1">
    <property type="nucleotide sequence ID" value="XM_024869121.1"/>
</dbReference>
<dbReference type="GO" id="GO:0016491">
    <property type="term" value="F:oxidoreductase activity"/>
    <property type="evidence" value="ECO:0007669"/>
    <property type="project" value="UniProtKB-KW"/>
</dbReference>
<dbReference type="Pfam" id="PF14226">
    <property type="entry name" value="DIOX_N"/>
    <property type="match status" value="1"/>
</dbReference>